<comment type="caution">
    <text evidence="1">The sequence shown here is derived from an EMBL/GenBank/DDBJ whole genome shotgun (WGS) entry which is preliminary data.</text>
</comment>
<protein>
    <submittedName>
        <fullName evidence="1">Uncharacterized protein</fullName>
    </submittedName>
</protein>
<organism evidence="1 2">
    <name type="scientific">Nonomuraea composti</name>
    <dbReference type="NCBI Taxonomy" id="2720023"/>
    <lineage>
        <taxon>Bacteria</taxon>
        <taxon>Bacillati</taxon>
        <taxon>Actinomycetota</taxon>
        <taxon>Actinomycetes</taxon>
        <taxon>Streptosporangiales</taxon>
        <taxon>Streptosporangiaceae</taxon>
        <taxon>Nonomuraea</taxon>
    </lineage>
</organism>
<evidence type="ECO:0000313" key="1">
    <source>
        <dbReference type="EMBL" id="NJP90055.1"/>
    </source>
</evidence>
<gene>
    <name evidence="1" type="ORF">HCN51_11450</name>
</gene>
<reference evidence="1 2" key="1">
    <citation type="submission" date="2020-03" db="EMBL/GenBank/DDBJ databases">
        <title>WGS of actinomycetes isolated from Thailand.</title>
        <authorList>
            <person name="Thawai C."/>
        </authorList>
    </citation>
    <scope>NUCLEOTIDE SEQUENCE [LARGE SCALE GENOMIC DNA]</scope>
    <source>
        <strain evidence="1 2">FMUSA5-5</strain>
    </source>
</reference>
<proteinExistence type="predicted"/>
<name>A0ABX1AWR0_9ACTN</name>
<dbReference type="RefSeq" id="WP_155128354.1">
    <property type="nucleotide sequence ID" value="NZ_JAATEP010000006.1"/>
</dbReference>
<accession>A0ABX1AWR0</accession>
<keyword evidence="2" id="KW-1185">Reference proteome</keyword>
<evidence type="ECO:0000313" key="2">
    <source>
        <dbReference type="Proteomes" id="UP000696294"/>
    </source>
</evidence>
<dbReference type="EMBL" id="JAATEP010000006">
    <property type="protein sequence ID" value="NJP90055.1"/>
    <property type="molecule type" value="Genomic_DNA"/>
</dbReference>
<sequence>MGINIAGKDIVCPECHQWDSFQITFMDSRGGEVTCLICGTDFYFTPN</sequence>
<dbReference type="Proteomes" id="UP000696294">
    <property type="component" value="Unassembled WGS sequence"/>
</dbReference>